<evidence type="ECO:0000313" key="8">
    <source>
        <dbReference type="EMBL" id="OEH79421.1"/>
    </source>
</evidence>
<dbReference type="GO" id="GO:0030008">
    <property type="term" value="C:TRAPP complex"/>
    <property type="evidence" value="ECO:0007669"/>
    <property type="project" value="UniProtKB-UniRule"/>
</dbReference>
<sequence>MLSLFINNKHGSLVFQRNFREGLCLKANDAIRQASTFHGLSEIAAQLSPVRPPAIGELSFIQPKGICIIEAFGFKVQCLETLTGRQEAGHSTKREKLRGLRFVLVAETGVSSQLIENCLRQAYAAYTDFGLKNPFYDLDMPLRCQLFEEEIDKIFGDYTKS</sequence>
<dbReference type="CDD" id="cd14856">
    <property type="entry name" value="TRAPPC4_synbindin"/>
    <property type="match status" value="1"/>
</dbReference>
<keyword evidence="4 7" id="KW-0931">ER-Golgi transport</keyword>
<gene>
    <name evidence="8" type="ORF">cyc_05414</name>
</gene>
<protein>
    <recommendedName>
        <fullName evidence="7">Trafficking protein particle complex subunit</fullName>
    </recommendedName>
</protein>
<evidence type="ECO:0000256" key="6">
    <source>
        <dbReference type="ARBA" id="ARBA00038179"/>
    </source>
</evidence>
<dbReference type="SUPFAM" id="SSF64356">
    <property type="entry name" value="SNARE-like"/>
    <property type="match status" value="1"/>
</dbReference>
<keyword evidence="2 7" id="KW-0813">Transport</keyword>
<keyword evidence="5 7" id="KW-0333">Golgi apparatus</keyword>
<comment type="subcellular location">
    <subcellularLocation>
        <location evidence="7">Endoplasmic reticulum</location>
    </subcellularLocation>
    <subcellularLocation>
        <location evidence="7">Golgi apparatus</location>
        <location evidence="7">cis-Golgi network</location>
    </subcellularLocation>
    <subcellularLocation>
        <location evidence="1">Golgi apparatus</location>
    </subcellularLocation>
</comment>
<dbReference type="PANTHER" id="PTHR23249:SF15">
    <property type="entry name" value="TRAFFICKING PROTEIN PARTICLE COMPLEX SUBUNIT 4"/>
    <property type="match status" value="1"/>
</dbReference>
<accession>A0A1D3D7I7</accession>
<evidence type="ECO:0000256" key="3">
    <source>
        <dbReference type="ARBA" id="ARBA00022824"/>
    </source>
</evidence>
<evidence type="ECO:0000313" key="9">
    <source>
        <dbReference type="Proteomes" id="UP000095192"/>
    </source>
</evidence>
<dbReference type="AlphaFoldDB" id="A0A1D3D7I7"/>
<reference evidence="8 9" key="1">
    <citation type="journal article" date="2016" name="BMC Genomics">
        <title>Comparative genomics reveals Cyclospora cayetanensis possesses coccidia-like metabolism and invasion components but unique surface antigens.</title>
        <authorList>
            <person name="Liu S."/>
            <person name="Wang L."/>
            <person name="Zheng H."/>
            <person name="Xu Z."/>
            <person name="Roellig D.M."/>
            <person name="Li N."/>
            <person name="Frace M.A."/>
            <person name="Tang K."/>
            <person name="Arrowood M.J."/>
            <person name="Moss D.M."/>
            <person name="Zhang L."/>
            <person name="Feng Y."/>
            <person name="Xiao L."/>
        </authorList>
    </citation>
    <scope>NUCLEOTIDE SEQUENCE [LARGE SCALE GENOMIC DNA]</scope>
    <source>
        <strain evidence="8 9">CHN_HEN01</strain>
    </source>
</reference>
<organism evidence="8 9">
    <name type="scientific">Cyclospora cayetanensis</name>
    <dbReference type="NCBI Taxonomy" id="88456"/>
    <lineage>
        <taxon>Eukaryota</taxon>
        <taxon>Sar</taxon>
        <taxon>Alveolata</taxon>
        <taxon>Apicomplexa</taxon>
        <taxon>Conoidasida</taxon>
        <taxon>Coccidia</taxon>
        <taxon>Eucoccidiorida</taxon>
        <taxon>Eimeriorina</taxon>
        <taxon>Eimeriidae</taxon>
        <taxon>Cyclospora</taxon>
    </lineage>
</organism>
<dbReference type="InterPro" id="IPR011012">
    <property type="entry name" value="Longin-like_dom_sf"/>
</dbReference>
<dbReference type="Proteomes" id="UP000095192">
    <property type="component" value="Unassembled WGS sequence"/>
</dbReference>
<dbReference type="InterPro" id="IPR007233">
    <property type="entry name" value="TRAPPC"/>
</dbReference>
<evidence type="ECO:0000256" key="2">
    <source>
        <dbReference type="ARBA" id="ARBA00022448"/>
    </source>
</evidence>
<dbReference type="Pfam" id="PF04099">
    <property type="entry name" value="Sybindin"/>
    <property type="match status" value="2"/>
</dbReference>
<proteinExistence type="inferred from homology"/>
<comment type="caution">
    <text evidence="8">The sequence shown here is derived from an EMBL/GenBank/DDBJ whole genome shotgun (WGS) entry which is preliminary data.</text>
</comment>
<dbReference type="SMART" id="SM01399">
    <property type="entry name" value="Sybindin"/>
    <property type="match status" value="1"/>
</dbReference>
<dbReference type="EMBL" id="JROU02000390">
    <property type="protein sequence ID" value="OEH79421.1"/>
    <property type="molecule type" value="Genomic_DNA"/>
</dbReference>
<evidence type="ECO:0000256" key="1">
    <source>
        <dbReference type="ARBA" id="ARBA00004555"/>
    </source>
</evidence>
<comment type="subunit">
    <text evidence="7">Part of the multisubunit transport protein particle (TRAPP) complex.</text>
</comment>
<dbReference type="FunCoup" id="A0A1D3D7I7">
    <property type="interactions" value="52"/>
</dbReference>
<dbReference type="PANTHER" id="PTHR23249">
    <property type="entry name" value="TRAFFICKING PROTEIN PARTICLE COMPLEX SUBUNIT"/>
    <property type="match status" value="1"/>
</dbReference>
<comment type="similarity">
    <text evidence="6">Belongs to the TRAPP small subunits family. TRAPPC4 subfamily.</text>
</comment>
<dbReference type="VEuPathDB" id="ToxoDB:LOC34621771"/>
<dbReference type="InParanoid" id="A0A1D3D7I7"/>
<dbReference type="Gene3D" id="3.30.450.70">
    <property type="match status" value="1"/>
</dbReference>
<dbReference type="GO" id="GO:0006888">
    <property type="term" value="P:endoplasmic reticulum to Golgi vesicle-mediated transport"/>
    <property type="evidence" value="ECO:0007669"/>
    <property type="project" value="UniProtKB-UniRule"/>
</dbReference>
<keyword evidence="3 7" id="KW-0256">Endoplasmic reticulum</keyword>
<evidence type="ECO:0000256" key="4">
    <source>
        <dbReference type="ARBA" id="ARBA00022892"/>
    </source>
</evidence>
<name>A0A1D3D7I7_9EIME</name>
<dbReference type="GO" id="GO:0005794">
    <property type="term" value="C:Golgi apparatus"/>
    <property type="evidence" value="ECO:0007669"/>
    <property type="project" value="UniProtKB-SubCell"/>
</dbReference>
<dbReference type="GO" id="GO:0005783">
    <property type="term" value="C:endoplasmic reticulum"/>
    <property type="evidence" value="ECO:0007669"/>
    <property type="project" value="UniProtKB-SubCell"/>
</dbReference>
<dbReference type="VEuPathDB" id="ToxoDB:cyc_05414"/>
<keyword evidence="9" id="KW-1185">Reference proteome</keyword>
<evidence type="ECO:0000256" key="7">
    <source>
        <dbReference type="RuleBase" id="RU366065"/>
    </source>
</evidence>
<evidence type="ECO:0000256" key="5">
    <source>
        <dbReference type="ARBA" id="ARBA00023034"/>
    </source>
</evidence>